<evidence type="ECO:0000256" key="2">
    <source>
        <dbReference type="ARBA" id="ARBA00012438"/>
    </source>
</evidence>
<dbReference type="InterPro" id="IPR036097">
    <property type="entry name" value="HisK_dim/P_sf"/>
</dbReference>
<keyword evidence="6" id="KW-0902">Two-component regulatory system</keyword>
<dbReference type="InterPro" id="IPR036890">
    <property type="entry name" value="HATPase_C_sf"/>
</dbReference>
<dbReference type="EC" id="2.7.13.3" evidence="2"/>
<evidence type="ECO:0000313" key="12">
    <source>
        <dbReference type="Proteomes" id="UP000006008"/>
    </source>
</evidence>
<dbReference type="RefSeq" id="WP_009133392.1">
    <property type="nucleotide sequence ID" value="NZ_CP102250.1"/>
</dbReference>
<evidence type="ECO:0000256" key="4">
    <source>
        <dbReference type="ARBA" id="ARBA00022679"/>
    </source>
</evidence>
<dbReference type="GO" id="GO:0000155">
    <property type="term" value="F:phosphorelay sensor kinase activity"/>
    <property type="evidence" value="ECO:0007669"/>
    <property type="project" value="InterPro"/>
</dbReference>
<organism evidence="11 12">
    <name type="scientific">Alistipes indistinctus YIT 12060</name>
    <dbReference type="NCBI Taxonomy" id="742725"/>
    <lineage>
        <taxon>Bacteria</taxon>
        <taxon>Pseudomonadati</taxon>
        <taxon>Bacteroidota</taxon>
        <taxon>Bacteroidia</taxon>
        <taxon>Bacteroidales</taxon>
        <taxon>Rikenellaceae</taxon>
        <taxon>Alistipes</taxon>
    </lineage>
</organism>
<dbReference type="Pfam" id="PF02518">
    <property type="entry name" value="HATPase_c"/>
    <property type="match status" value="1"/>
</dbReference>
<dbReference type="InterPro" id="IPR005467">
    <property type="entry name" value="His_kinase_dom"/>
</dbReference>
<evidence type="ECO:0000256" key="8">
    <source>
        <dbReference type="SAM" id="Coils"/>
    </source>
</evidence>
<evidence type="ECO:0000256" key="7">
    <source>
        <dbReference type="ARBA" id="ARBA00023136"/>
    </source>
</evidence>
<keyword evidence="9" id="KW-1133">Transmembrane helix</keyword>
<comment type="caution">
    <text evidence="11">The sequence shown here is derived from an EMBL/GenBank/DDBJ whole genome shotgun (WGS) entry which is preliminary data.</text>
</comment>
<dbReference type="SMART" id="SM00388">
    <property type="entry name" value="HisKA"/>
    <property type="match status" value="1"/>
</dbReference>
<evidence type="ECO:0000256" key="1">
    <source>
        <dbReference type="ARBA" id="ARBA00000085"/>
    </source>
</evidence>
<proteinExistence type="predicted"/>
<keyword evidence="8" id="KW-0175">Coiled coil</keyword>
<dbReference type="GeneID" id="92816401"/>
<dbReference type="HOGENOM" id="CLU_000445_38_1_10"/>
<gene>
    <name evidence="11" type="ORF">HMPREF9450_00586</name>
</gene>
<dbReference type="InterPro" id="IPR003661">
    <property type="entry name" value="HisK_dim/P_dom"/>
</dbReference>
<dbReference type="Proteomes" id="UP000006008">
    <property type="component" value="Unassembled WGS sequence"/>
</dbReference>
<dbReference type="SMART" id="SM00387">
    <property type="entry name" value="HATPase_c"/>
    <property type="match status" value="1"/>
</dbReference>
<dbReference type="eggNOG" id="COG2205">
    <property type="taxonomic scope" value="Bacteria"/>
</dbReference>
<evidence type="ECO:0000256" key="9">
    <source>
        <dbReference type="SAM" id="Phobius"/>
    </source>
</evidence>
<dbReference type="Gene3D" id="1.10.287.130">
    <property type="match status" value="1"/>
</dbReference>
<dbReference type="SUPFAM" id="SSF55874">
    <property type="entry name" value="ATPase domain of HSP90 chaperone/DNA topoisomerase II/histidine kinase"/>
    <property type="match status" value="1"/>
</dbReference>
<evidence type="ECO:0000256" key="5">
    <source>
        <dbReference type="ARBA" id="ARBA00022777"/>
    </source>
</evidence>
<dbReference type="STRING" id="742725.HMPREF9450_00586"/>
<dbReference type="PROSITE" id="PS50109">
    <property type="entry name" value="HIS_KIN"/>
    <property type="match status" value="1"/>
</dbReference>
<keyword evidence="5" id="KW-0418">Kinase</keyword>
<dbReference type="AlphaFoldDB" id="G5H6M6"/>
<dbReference type="PATRIC" id="fig|742725.3.peg.636"/>
<dbReference type="CDD" id="cd00082">
    <property type="entry name" value="HisKA"/>
    <property type="match status" value="1"/>
</dbReference>
<keyword evidence="3" id="KW-0597">Phosphoprotein</keyword>
<feature type="transmembrane region" description="Helical" evidence="9">
    <location>
        <begin position="354"/>
        <end position="376"/>
    </location>
</feature>
<feature type="coiled-coil region" evidence="8">
    <location>
        <begin position="379"/>
        <end position="406"/>
    </location>
</feature>
<dbReference type="FunFam" id="1.10.287.130:FF:000001">
    <property type="entry name" value="Two-component sensor histidine kinase"/>
    <property type="match status" value="1"/>
</dbReference>
<feature type="domain" description="Histidine kinase" evidence="10">
    <location>
        <begin position="413"/>
        <end position="626"/>
    </location>
</feature>
<dbReference type="FunFam" id="3.30.565.10:FF:000006">
    <property type="entry name" value="Sensor histidine kinase WalK"/>
    <property type="match status" value="1"/>
</dbReference>
<keyword evidence="7 9" id="KW-0472">Membrane</keyword>
<evidence type="ECO:0000256" key="3">
    <source>
        <dbReference type="ARBA" id="ARBA00022553"/>
    </source>
</evidence>
<dbReference type="InterPro" id="IPR050736">
    <property type="entry name" value="Sensor_HK_Regulatory"/>
</dbReference>
<dbReference type="SUPFAM" id="SSF47384">
    <property type="entry name" value="Homodimeric domain of signal transducing histidine kinase"/>
    <property type="match status" value="1"/>
</dbReference>
<dbReference type="EMBL" id="ADLD01000008">
    <property type="protein sequence ID" value="EHB92873.1"/>
    <property type="molecule type" value="Genomic_DNA"/>
</dbReference>
<evidence type="ECO:0000256" key="6">
    <source>
        <dbReference type="ARBA" id="ARBA00023012"/>
    </source>
</evidence>
<evidence type="ECO:0000259" key="10">
    <source>
        <dbReference type="PROSITE" id="PS50109"/>
    </source>
</evidence>
<reference evidence="11 12" key="1">
    <citation type="submission" date="2011-08" db="EMBL/GenBank/DDBJ databases">
        <title>The Genome Sequence of Alistipes indistinctus YIT 12060.</title>
        <authorList>
            <consortium name="The Broad Institute Genome Sequencing Platform"/>
            <person name="Earl A."/>
            <person name="Ward D."/>
            <person name="Feldgarden M."/>
            <person name="Gevers D."/>
            <person name="Morotomi M."/>
            <person name="Young S.K."/>
            <person name="Zeng Q."/>
            <person name="Gargeya S."/>
            <person name="Fitzgerald M."/>
            <person name="Haas B."/>
            <person name="Abouelleil A."/>
            <person name="Alvarado L."/>
            <person name="Arachchi H.M."/>
            <person name="Berlin A."/>
            <person name="Brown A."/>
            <person name="Chapman S.B."/>
            <person name="Chen Z."/>
            <person name="Dunbar C."/>
            <person name="Freedman E."/>
            <person name="Gearin G."/>
            <person name="Gellesch M."/>
            <person name="Goldberg J."/>
            <person name="Griggs A."/>
            <person name="Gujja S."/>
            <person name="Heiman D."/>
            <person name="Howarth C."/>
            <person name="Larson L."/>
            <person name="Lui A."/>
            <person name="MacDonald P.J.P."/>
            <person name="Montmayeur A."/>
            <person name="Murphy C."/>
            <person name="Neiman D."/>
            <person name="Pearson M."/>
            <person name="Priest M."/>
            <person name="Roberts A."/>
            <person name="Saif S."/>
            <person name="Shea T."/>
            <person name="Shenoy N."/>
            <person name="Sisk P."/>
            <person name="Stolte C."/>
            <person name="Sykes S."/>
            <person name="Wortman J."/>
            <person name="Nusbaum C."/>
            <person name="Birren B."/>
        </authorList>
    </citation>
    <scope>NUCLEOTIDE SEQUENCE [LARGE SCALE GENOMIC DNA]</scope>
    <source>
        <strain evidence="11 12">YIT 12060</strain>
    </source>
</reference>
<evidence type="ECO:0000313" key="11">
    <source>
        <dbReference type="EMBL" id="EHB92873.1"/>
    </source>
</evidence>
<dbReference type="PANTHER" id="PTHR43711">
    <property type="entry name" value="TWO-COMPONENT HISTIDINE KINASE"/>
    <property type="match status" value="1"/>
</dbReference>
<dbReference type="Gene3D" id="3.30.565.10">
    <property type="entry name" value="Histidine kinase-like ATPase, C-terminal domain"/>
    <property type="match status" value="1"/>
</dbReference>
<dbReference type="PANTHER" id="PTHR43711:SF31">
    <property type="entry name" value="HISTIDINE KINASE"/>
    <property type="match status" value="1"/>
</dbReference>
<keyword evidence="9" id="KW-0812">Transmembrane</keyword>
<dbReference type="InterPro" id="IPR004358">
    <property type="entry name" value="Sig_transdc_His_kin-like_C"/>
</dbReference>
<accession>G5H6M6</accession>
<keyword evidence="12" id="KW-1185">Reference proteome</keyword>
<comment type="catalytic activity">
    <reaction evidence="1">
        <text>ATP + protein L-histidine = ADP + protein N-phospho-L-histidine.</text>
        <dbReference type="EC" id="2.7.13.3"/>
    </reaction>
</comment>
<dbReference type="PRINTS" id="PR00344">
    <property type="entry name" value="BCTRLSENSOR"/>
</dbReference>
<protein>
    <recommendedName>
        <fullName evidence="2">histidine kinase</fullName>
        <ecNumber evidence="2">2.7.13.3</ecNumber>
    </recommendedName>
</protein>
<keyword evidence="4" id="KW-0808">Transferase</keyword>
<dbReference type="InterPro" id="IPR003594">
    <property type="entry name" value="HATPase_dom"/>
</dbReference>
<dbReference type="Pfam" id="PF00512">
    <property type="entry name" value="HisKA"/>
    <property type="match status" value="1"/>
</dbReference>
<name>G5H6M6_9BACT</name>
<sequence>MLFFLLLALIPGTLRAQIDSREGIILVVASYNPDTRRMSGFISDFEQAIVQKKVPYEIVVEDMGCKGLSEAPQWQERMRDILDRYRKNKQLKAVVLLGQEAWASFLAQGDFPDDIPFFGCYASVNGIALSSLNVPQRDWSYSVDMAALADSIGTAGGCLNRYDVDKNVDLIRSLYPDVRNIAFVSDNTYGGVSLQALMRREMLRYDDLRLIQIDSREGSDSVVSRITRLPQHSALLIGTWRVGDDGQYLMYSAMNDLIAENPTVPVFTLSGAGLVSVAIGGYNPKYKSGAGEIAGQIAGYYHGKPGAVHFELSDGEYRFNANKLKEFDIAEYKLPAGSVVVDNTEAQLRKYRSVIYSSVAALILLSLIAVFIYFLYYKNKRLRNVLENREAELIEAKEKAEESDLLKSAFLANMSHEIRTPLNAIVGFSSLLTSAEISPEEREEYSAIISTNSELMLTLINDILDISRLETGKIHFAYEDIDIPSLCQQVIMTTTHNRREGVECVFESSYETYTLRTDVQRLSQVLINLLTNANKFTEQGRITLSFEVLEKEGMVRFAVADTGCGIPPEKQAKVFDRFEKLDEFKQGTGLGLAICRQIVMKVGGKIWVDGTYTSGSRFVFTHPIRPLEDGDAVVSVGSGMA</sequence>